<evidence type="ECO:0000256" key="1">
    <source>
        <dbReference type="ARBA" id="ARBA00023015"/>
    </source>
</evidence>
<dbReference type="PANTHER" id="PTHR43280:SF2">
    <property type="entry name" value="HTH-TYPE TRANSCRIPTIONAL REGULATOR EXSA"/>
    <property type="match status" value="1"/>
</dbReference>
<name>A0ABS1L1D9_9BACT</name>
<dbReference type="InterPro" id="IPR037923">
    <property type="entry name" value="HTH-like"/>
</dbReference>
<sequence>MEHKTLYISPDIKLSQYEASLFKTEVVFEHHMLVWFMQGEAKIVQTDATYSFGAGDIFLIPRNQLATIIINSKNGNAHKSVVMHLTTERLKAYYARHGAVAENKAKVQSSKLQHVRSFSHHPLLESCLASLIPYFDLKDLPDNIATLKIEEAITILRTIDSAMDGLLANFADPGKINLAEFMEKNYMFNMSMEKFGYMTGRSLTTFKRDFKKIFDTTPQKWLTQKRLELAHYQLANSRKPVDVFVEAGFENLSHFSYAFKKHFGYTPTDLTENGKTSHHTSGN</sequence>
<dbReference type="Pfam" id="PF12833">
    <property type="entry name" value="HTH_18"/>
    <property type="match status" value="1"/>
</dbReference>
<protein>
    <submittedName>
        <fullName evidence="5">Helix-turn-helix transcriptional regulator</fullName>
    </submittedName>
</protein>
<evidence type="ECO:0000259" key="4">
    <source>
        <dbReference type="PROSITE" id="PS01124"/>
    </source>
</evidence>
<gene>
    <name evidence="5" type="ORF">JI741_30035</name>
</gene>
<feature type="domain" description="HTH araC/xylS-type" evidence="4">
    <location>
        <begin position="176"/>
        <end position="273"/>
    </location>
</feature>
<proteinExistence type="predicted"/>
<keyword evidence="3" id="KW-0804">Transcription</keyword>
<dbReference type="Proteomes" id="UP000613030">
    <property type="component" value="Unassembled WGS sequence"/>
</dbReference>
<organism evidence="5 6">
    <name type="scientific">Chryseolinea lacunae</name>
    <dbReference type="NCBI Taxonomy" id="2801331"/>
    <lineage>
        <taxon>Bacteria</taxon>
        <taxon>Pseudomonadati</taxon>
        <taxon>Bacteroidota</taxon>
        <taxon>Cytophagia</taxon>
        <taxon>Cytophagales</taxon>
        <taxon>Fulvivirgaceae</taxon>
        <taxon>Chryseolinea</taxon>
    </lineage>
</organism>
<evidence type="ECO:0000313" key="6">
    <source>
        <dbReference type="Proteomes" id="UP000613030"/>
    </source>
</evidence>
<dbReference type="Pfam" id="PF22200">
    <property type="entry name" value="ExsA_N"/>
    <property type="match status" value="1"/>
</dbReference>
<accession>A0ABS1L1D9</accession>
<reference evidence="5 6" key="1">
    <citation type="submission" date="2021-01" db="EMBL/GenBank/DDBJ databases">
        <title>Chryseolinea sp. Jin1 Genome sequencing and assembly.</title>
        <authorList>
            <person name="Kim I."/>
        </authorList>
    </citation>
    <scope>NUCLEOTIDE SEQUENCE [LARGE SCALE GENOMIC DNA]</scope>
    <source>
        <strain evidence="5 6">Jin1</strain>
    </source>
</reference>
<dbReference type="InterPro" id="IPR054015">
    <property type="entry name" value="ExsA-like_N"/>
</dbReference>
<dbReference type="PANTHER" id="PTHR43280">
    <property type="entry name" value="ARAC-FAMILY TRANSCRIPTIONAL REGULATOR"/>
    <property type="match status" value="1"/>
</dbReference>
<keyword evidence="1" id="KW-0805">Transcription regulation</keyword>
<evidence type="ECO:0000256" key="2">
    <source>
        <dbReference type="ARBA" id="ARBA00023125"/>
    </source>
</evidence>
<evidence type="ECO:0000313" key="5">
    <source>
        <dbReference type="EMBL" id="MBL0745510.1"/>
    </source>
</evidence>
<dbReference type="SUPFAM" id="SSF46689">
    <property type="entry name" value="Homeodomain-like"/>
    <property type="match status" value="1"/>
</dbReference>
<dbReference type="SMART" id="SM00342">
    <property type="entry name" value="HTH_ARAC"/>
    <property type="match status" value="1"/>
</dbReference>
<dbReference type="PROSITE" id="PS01124">
    <property type="entry name" value="HTH_ARAC_FAMILY_2"/>
    <property type="match status" value="1"/>
</dbReference>
<keyword evidence="6" id="KW-1185">Reference proteome</keyword>
<evidence type="ECO:0000256" key="3">
    <source>
        <dbReference type="ARBA" id="ARBA00023163"/>
    </source>
</evidence>
<dbReference type="InterPro" id="IPR018060">
    <property type="entry name" value="HTH_AraC"/>
</dbReference>
<dbReference type="Gene3D" id="1.10.10.60">
    <property type="entry name" value="Homeodomain-like"/>
    <property type="match status" value="1"/>
</dbReference>
<dbReference type="InterPro" id="IPR009057">
    <property type="entry name" value="Homeodomain-like_sf"/>
</dbReference>
<comment type="caution">
    <text evidence="5">The sequence shown here is derived from an EMBL/GenBank/DDBJ whole genome shotgun (WGS) entry which is preliminary data.</text>
</comment>
<dbReference type="RefSeq" id="WP_202015984.1">
    <property type="nucleotide sequence ID" value="NZ_JAERRB010000017.1"/>
</dbReference>
<keyword evidence="2" id="KW-0238">DNA-binding</keyword>
<dbReference type="EMBL" id="JAERRB010000017">
    <property type="protein sequence ID" value="MBL0745510.1"/>
    <property type="molecule type" value="Genomic_DNA"/>
</dbReference>
<dbReference type="SUPFAM" id="SSF51215">
    <property type="entry name" value="Regulatory protein AraC"/>
    <property type="match status" value="1"/>
</dbReference>